<evidence type="ECO:0008006" key="3">
    <source>
        <dbReference type="Google" id="ProtNLM"/>
    </source>
</evidence>
<evidence type="ECO:0000313" key="1">
    <source>
        <dbReference type="EMBL" id="GIP51235.1"/>
    </source>
</evidence>
<comment type="caution">
    <text evidence="1">The sequence shown here is derived from an EMBL/GenBank/DDBJ whole genome shotgun (WGS) entry which is preliminary data.</text>
</comment>
<sequence length="209" mass="23936">MDYFTDMFAKRTACMLYQAIPGPVSENSASWVGGNAPAYFDDQDIHEGDQTYYFYLSLLNPFKPGSMISIFIPAEYEDYLDNNMYPHCSIKVFEHPASAESAKDRFTHPGLVRHAISDGVLNDDKTARDQSFFIKLGGNPRLIQEEDYYFKDLNEESLSFFFQVDEDGYPDTLLQEDWSYPFGFGALYIIANFGTEKIQTPVAGFWQFS</sequence>
<reference evidence="1 2" key="1">
    <citation type="submission" date="2021-03" db="EMBL/GenBank/DDBJ databases">
        <title>Antimicrobial resistance genes in bacteria isolated from Japanese honey, and their potential for conferring macrolide and lincosamide resistance in the American foulbrood pathogen Paenibacillus larvae.</title>
        <authorList>
            <person name="Okamoto M."/>
            <person name="Kumagai M."/>
            <person name="Kanamori H."/>
            <person name="Takamatsu D."/>
        </authorList>
    </citation>
    <scope>NUCLEOTIDE SEQUENCE [LARGE SCALE GENOMIC DNA]</scope>
    <source>
        <strain evidence="1 2">J42TS3</strain>
    </source>
</reference>
<keyword evidence="2" id="KW-1185">Reference proteome</keyword>
<dbReference type="RefSeq" id="WP_213653472.1">
    <property type="nucleotide sequence ID" value="NZ_BOSL01000001.1"/>
</dbReference>
<organism evidence="1 2">
    <name type="scientific">Paenibacillus vini</name>
    <dbReference type="NCBI Taxonomy" id="1476024"/>
    <lineage>
        <taxon>Bacteria</taxon>
        <taxon>Bacillati</taxon>
        <taxon>Bacillota</taxon>
        <taxon>Bacilli</taxon>
        <taxon>Bacillales</taxon>
        <taxon>Paenibacillaceae</taxon>
        <taxon>Paenibacillus</taxon>
    </lineage>
</organism>
<evidence type="ECO:0000313" key="2">
    <source>
        <dbReference type="Proteomes" id="UP000679992"/>
    </source>
</evidence>
<accession>A0ABQ4M731</accession>
<name>A0ABQ4M731_9BACL</name>
<dbReference type="Proteomes" id="UP000679992">
    <property type="component" value="Unassembled WGS sequence"/>
</dbReference>
<dbReference type="EMBL" id="BOSL01000001">
    <property type="protein sequence ID" value="GIP51235.1"/>
    <property type="molecule type" value="Genomic_DNA"/>
</dbReference>
<protein>
    <recommendedName>
        <fullName evidence="3">DUF1963 domain-containing protein</fullName>
    </recommendedName>
</protein>
<proteinExistence type="predicted"/>
<gene>
    <name evidence="1" type="ORF">J42TS3_02700</name>
</gene>